<organism evidence="1 2">
    <name type="scientific">Araneus ventricosus</name>
    <name type="common">Orbweaver spider</name>
    <name type="synonym">Epeira ventricosa</name>
    <dbReference type="NCBI Taxonomy" id="182803"/>
    <lineage>
        <taxon>Eukaryota</taxon>
        <taxon>Metazoa</taxon>
        <taxon>Ecdysozoa</taxon>
        <taxon>Arthropoda</taxon>
        <taxon>Chelicerata</taxon>
        <taxon>Arachnida</taxon>
        <taxon>Araneae</taxon>
        <taxon>Araneomorphae</taxon>
        <taxon>Entelegynae</taxon>
        <taxon>Araneoidea</taxon>
        <taxon>Araneidae</taxon>
        <taxon>Araneus</taxon>
    </lineage>
</organism>
<proteinExistence type="predicted"/>
<dbReference type="EMBL" id="BGPR01015480">
    <property type="protein sequence ID" value="GBN69419.1"/>
    <property type="molecule type" value="Genomic_DNA"/>
</dbReference>
<protein>
    <submittedName>
        <fullName evidence="1">Uncharacterized protein</fullName>
    </submittedName>
</protein>
<accession>A0A4Y2R1Y7</accession>
<comment type="caution">
    <text evidence="1">The sequence shown here is derived from an EMBL/GenBank/DDBJ whole genome shotgun (WGS) entry which is preliminary data.</text>
</comment>
<keyword evidence="2" id="KW-1185">Reference proteome</keyword>
<evidence type="ECO:0000313" key="1">
    <source>
        <dbReference type="EMBL" id="GBN69419.1"/>
    </source>
</evidence>
<evidence type="ECO:0000313" key="2">
    <source>
        <dbReference type="Proteomes" id="UP000499080"/>
    </source>
</evidence>
<dbReference type="Proteomes" id="UP000499080">
    <property type="component" value="Unassembled WGS sequence"/>
</dbReference>
<name>A0A4Y2R1Y7_ARAVE</name>
<dbReference type="AlphaFoldDB" id="A0A4Y2R1Y7"/>
<reference evidence="1 2" key="1">
    <citation type="journal article" date="2019" name="Sci. Rep.">
        <title>Orb-weaving spider Araneus ventricosus genome elucidates the spidroin gene catalogue.</title>
        <authorList>
            <person name="Kono N."/>
            <person name="Nakamura H."/>
            <person name="Ohtoshi R."/>
            <person name="Moran D.A.P."/>
            <person name="Shinohara A."/>
            <person name="Yoshida Y."/>
            <person name="Fujiwara M."/>
            <person name="Mori M."/>
            <person name="Tomita M."/>
            <person name="Arakawa K."/>
        </authorList>
    </citation>
    <scope>NUCLEOTIDE SEQUENCE [LARGE SCALE GENOMIC DNA]</scope>
</reference>
<gene>
    <name evidence="1" type="ORF">AVEN_236980_1</name>
</gene>
<sequence length="92" mass="11041">MKRLRCERLSSALRAQFLPGWFQRVFTVRQMYKCRWRSIWRNSQDMRYMPLHADYVFSGCRKHGRTYFGELADSTAGCNKFDFDLMCLVIAN</sequence>